<dbReference type="EMBL" id="MVGC01000250">
    <property type="protein sequence ID" value="RJE21126.1"/>
    <property type="molecule type" value="Genomic_DNA"/>
</dbReference>
<name>A0A3A2ZDV8_9EURO</name>
<dbReference type="Proteomes" id="UP000266188">
    <property type="component" value="Unassembled WGS sequence"/>
</dbReference>
<feature type="chain" id="PRO_5017225083" description="Lysine-specific metallo-endopeptidase domain-containing protein" evidence="1">
    <location>
        <begin position="24"/>
        <end position="441"/>
    </location>
</feature>
<gene>
    <name evidence="2" type="ORF">PHISCL_06531</name>
</gene>
<dbReference type="AlphaFoldDB" id="A0A3A2ZDV8"/>
<protein>
    <recommendedName>
        <fullName evidence="4">Lysine-specific metallo-endopeptidase domain-containing protein</fullName>
    </recommendedName>
</protein>
<keyword evidence="1" id="KW-0732">Signal</keyword>
<feature type="signal peptide" evidence="1">
    <location>
        <begin position="1"/>
        <end position="23"/>
    </location>
</feature>
<evidence type="ECO:0008006" key="4">
    <source>
        <dbReference type="Google" id="ProtNLM"/>
    </source>
</evidence>
<accession>A0A3A2ZDV8</accession>
<evidence type="ECO:0000256" key="1">
    <source>
        <dbReference type="SAM" id="SignalP"/>
    </source>
</evidence>
<comment type="caution">
    <text evidence="2">The sequence shown here is derived from an EMBL/GenBank/DDBJ whole genome shotgun (WGS) entry which is preliminary data.</text>
</comment>
<proteinExistence type="predicted"/>
<dbReference type="OrthoDB" id="4485185at2759"/>
<evidence type="ECO:0000313" key="3">
    <source>
        <dbReference type="Proteomes" id="UP000266188"/>
    </source>
</evidence>
<sequence length="441" mass="49303">MVGMRLLFFSVVLLSSLLSFSSAVPAGLELEEASLNATSDPLLSSRSLEKREVFNHCNNAGFSGTLSQALKDATVILSNMVDHLELAISLYKDDDSGELKPEKASRDMRTFDEHNAFVSYIMFISKIYWGPGDHRNKEGLKTLKGTRDLAQTMKNQYEAYQQGRSIPWTRGGIPYINIFCDDDDVYSERNSAGLTYTEDQGLSNPSRAKGGGLVYWVSQTKGAPEGKEIWIPLLEVCATQEGKGQKRFGIVPASPGIKAYVYRALYGLVEETMVFCPLRFDSWMATESNRLGEGYHYRDLHVKIGSEPTDEQKAASKKLMGLSDFTTGKPPRATRWLSDFLVLTMIHESTHAEAFTGPGKTLDDIMCKNWQTDEVTQRSTDPGCMAQIAKGTDGTDEHGNMQGHKDAEAFAMYAMTTWVNSVYWYSGYLPKDRDNWNPKKQ</sequence>
<evidence type="ECO:0000313" key="2">
    <source>
        <dbReference type="EMBL" id="RJE21126.1"/>
    </source>
</evidence>
<keyword evidence="3" id="KW-1185">Reference proteome</keyword>
<organism evidence="2 3">
    <name type="scientific">Aspergillus sclerotialis</name>
    <dbReference type="NCBI Taxonomy" id="2070753"/>
    <lineage>
        <taxon>Eukaryota</taxon>
        <taxon>Fungi</taxon>
        <taxon>Dikarya</taxon>
        <taxon>Ascomycota</taxon>
        <taxon>Pezizomycotina</taxon>
        <taxon>Eurotiomycetes</taxon>
        <taxon>Eurotiomycetidae</taxon>
        <taxon>Eurotiales</taxon>
        <taxon>Aspergillaceae</taxon>
        <taxon>Aspergillus</taxon>
        <taxon>Aspergillus subgen. Polypaecilum</taxon>
    </lineage>
</organism>
<reference evidence="3" key="1">
    <citation type="submission" date="2017-02" db="EMBL/GenBank/DDBJ databases">
        <authorList>
            <person name="Tafer H."/>
            <person name="Lopandic K."/>
        </authorList>
    </citation>
    <scope>NUCLEOTIDE SEQUENCE [LARGE SCALE GENOMIC DNA]</scope>
    <source>
        <strain evidence="3">CBS 366.77</strain>
    </source>
</reference>